<feature type="chain" id="PRO_5039624516" evidence="2">
    <location>
        <begin position="27"/>
        <end position="67"/>
    </location>
</feature>
<keyword evidence="1" id="KW-0472">Membrane</keyword>
<name>A0A9E7GDM7_9LILI</name>
<keyword evidence="2" id="KW-0732">Signal</keyword>
<protein>
    <submittedName>
        <fullName evidence="3">Uncharacterized protein</fullName>
    </submittedName>
</protein>
<reference evidence="3" key="1">
    <citation type="submission" date="2022-05" db="EMBL/GenBank/DDBJ databases">
        <title>The Musa troglodytarum L. genome provides insights into the mechanism of non-climacteric behaviour and enrichment of carotenoids.</title>
        <authorList>
            <person name="Wang J."/>
        </authorList>
    </citation>
    <scope>NUCLEOTIDE SEQUENCE</scope>
    <source>
        <tissue evidence="3">Leaf</tissue>
    </source>
</reference>
<keyword evidence="1" id="KW-0812">Transmembrane</keyword>
<keyword evidence="1" id="KW-1133">Transmembrane helix</keyword>
<evidence type="ECO:0000313" key="4">
    <source>
        <dbReference type="Proteomes" id="UP001055439"/>
    </source>
</evidence>
<dbReference type="AlphaFoldDB" id="A0A9E7GDM7"/>
<feature type="signal peptide" evidence="2">
    <location>
        <begin position="1"/>
        <end position="26"/>
    </location>
</feature>
<evidence type="ECO:0000256" key="1">
    <source>
        <dbReference type="SAM" id="Phobius"/>
    </source>
</evidence>
<evidence type="ECO:0000256" key="2">
    <source>
        <dbReference type="SAM" id="SignalP"/>
    </source>
</evidence>
<sequence length="67" mass="6736">MAATRTFLAAGSFVLLMVLMSTAAMAADGPAPPPTTGGGGENFSVREIPSVALALFVSLATVFSLAY</sequence>
<accession>A0A9E7GDM7</accession>
<gene>
    <name evidence="3" type="ORF">MUK42_28699</name>
</gene>
<organism evidence="3 4">
    <name type="scientific">Musa troglodytarum</name>
    <name type="common">fe'i banana</name>
    <dbReference type="NCBI Taxonomy" id="320322"/>
    <lineage>
        <taxon>Eukaryota</taxon>
        <taxon>Viridiplantae</taxon>
        <taxon>Streptophyta</taxon>
        <taxon>Embryophyta</taxon>
        <taxon>Tracheophyta</taxon>
        <taxon>Spermatophyta</taxon>
        <taxon>Magnoliopsida</taxon>
        <taxon>Liliopsida</taxon>
        <taxon>Zingiberales</taxon>
        <taxon>Musaceae</taxon>
        <taxon>Musa</taxon>
    </lineage>
</organism>
<dbReference type="Proteomes" id="UP001055439">
    <property type="component" value="Chromosome 6"/>
</dbReference>
<feature type="transmembrane region" description="Helical" evidence="1">
    <location>
        <begin position="50"/>
        <end position="66"/>
    </location>
</feature>
<dbReference type="EMBL" id="CP097508">
    <property type="protein sequence ID" value="URE11233.1"/>
    <property type="molecule type" value="Genomic_DNA"/>
</dbReference>
<proteinExistence type="predicted"/>
<evidence type="ECO:0000313" key="3">
    <source>
        <dbReference type="EMBL" id="URE11233.1"/>
    </source>
</evidence>
<keyword evidence="4" id="KW-1185">Reference proteome</keyword>